<feature type="non-terminal residue" evidence="1">
    <location>
        <position position="1"/>
    </location>
</feature>
<dbReference type="AlphaFoldDB" id="A0A8D7FP43"/>
<accession>A0A8D7FP43</accession>
<sequence>HTHTRIILEHLAVVAVAIDRIPREVRVQRRAVPADLALAAGEHAELAHLGHGVHEVLEEQVLAEGEDDDEGLRPEVFVEALVRGEQALPVEEVDVVLVVEGVGRADVDDGGAADVDDGAGEVEVFGEDRVQGGVLGGEETVLEGGAVGDADGVGAGEGDEVFGGKVELGEDVDEGGYVGGRRREETKDSLLRRVAQAVAPAESNLVVRAAGLHEEEIGMS</sequence>
<proteinExistence type="predicted"/>
<dbReference type="EMBL" id="HG996467">
    <property type="protein sequence ID" value="CAG1862825.1"/>
    <property type="molecule type" value="Genomic_DNA"/>
</dbReference>
<evidence type="ECO:0000313" key="1">
    <source>
        <dbReference type="EMBL" id="CAG1862825.1"/>
    </source>
</evidence>
<gene>
    <name evidence="1" type="ORF">GSMUA_77190.1</name>
</gene>
<reference evidence="1" key="1">
    <citation type="submission" date="2021-03" db="EMBL/GenBank/DDBJ databases">
        <authorList>
            <consortium name="Genoscope - CEA"/>
            <person name="William W."/>
        </authorList>
    </citation>
    <scope>NUCLEOTIDE SEQUENCE</scope>
    <source>
        <strain evidence="1">Doubled-haploid Pahang</strain>
    </source>
</reference>
<name>A0A8D7FP43_MUSAM</name>
<organism evidence="1">
    <name type="scientific">Musa acuminata subsp. malaccensis</name>
    <name type="common">Wild banana</name>
    <name type="synonym">Musa malaccensis</name>
    <dbReference type="NCBI Taxonomy" id="214687"/>
    <lineage>
        <taxon>Eukaryota</taxon>
        <taxon>Viridiplantae</taxon>
        <taxon>Streptophyta</taxon>
        <taxon>Embryophyta</taxon>
        <taxon>Tracheophyta</taxon>
        <taxon>Spermatophyta</taxon>
        <taxon>Magnoliopsida</taxon>
        <taxon>Liliopsida</taxon>
        <taxon>Zingiberales</taxon>
        <taxon>Musaceae</taxon>
        <taxon>Musa</taxon>
    </lineage>
</organism>
<protein>
    <submittedName>
        <fullName evidence="1">(wild Malaysian banana) hypothetical protein</fullName>
    </submittedName>
</protein>